<keyword evidence="1" id="KW-0472">Membrane</keyword>
<feature type="transmembrane region" description="Helical" evidence="1">
    <location>
        <begin position="75"/>
        <end position="97"/>
    </location>
</feature>
<feature type="transmembrane region" description="Helical" evidence="1">
    <location>
        <begin position="50"/>
        <end position="68"/>
    </location>
</feature>
<organism evidence="3 4">
    <name type="scientific">Hemibagrus guttatus</name>
    <dbReference type="NCBI Taxonomy" id="175788"/>
    <lineage>
        <taxon>Eukaryota</taxon>
        <taxon>Metazoa</taxon>
        <taxon>Chordata</taxon>
        <taxon>Craniata</taxon>
        <taxon>Vertebrata</taxon>
        <taxon>Euteleostomi</taxon>
        <taxon>Actinopterygii</taxon>
        <taxon>Neopterygii</taxon>
        <taxon>Teleostei</taxon>
        <taxon>Ostariophysi</taxon>
        <taxon>Siluriformes</taxon>
        <taxon>Bagridae</taxon>
        <taxon>Hemibagrus</taxon>
    </lineage>
</organism>
<accession>A0AAE0R1T7</accession>
<dbReference type="EMBL" id="JAUCMX010000007">
    <property type="protein sequence ID" value="KAK3539331.1"/>
    <property type="molecule type" value="Genomic_DNA"/>
</dbReference>
<evidence type="ECO:0000256" key="1">
    <source>
        <dbReference type="SAM" id="Phobius"/>
    </source>
</evidence>
<gene>
    <name evidence="3" type="ORF">QTP70_001213</name>
</gene>
<name>A0AAE0R1T7_9TELE</name>
<evidence type="ECO:0000313" key="3">
    <source>
        <dbReference type="EMBL" id="KAK3539331.1"/>
    </source>
</evidence>
<reference evidence="3" key="1">
    <citation type="submission" date="2023-06" db="EMBL/GenBank/DDBJ databases">
        <title>Male Hemibagrus guttatus genome.</title>
        <authorList>
            <person name="Bian C."/>
        </authorList>
    </citation>
    <scope>NUCLEOTIDE SEQUENCE</scope>
    <source>
        <strain evidence="3">Male_cb2023</strain>
        <tissue evidence="3">Muscle</tissue>
    </source>
</reference>
<proteinExistence type="predicted"/>
<keyword evidence="2" id="KW-0732">Signal</keyword>
<keyword evidence="1" id="KW-0812">Transmembrane</keyword>
<feature type="chain" id="PRO_5041994331" evidence="2">
    <location>
        <begin position="20"/>
        <end position="102"/>
    </location>
</feature>
<keyword evidence="1" id="KW-1133">Transmembrane helix</keyword>
<evidence type="ECO:0000313" key="4">
    <source>
        <dbReference type="Proteomes" id="UP001274896"/>
    </source>
</evidence>
<sequence length="102" mass="12030">MEFATRCLLLLASLGAAEPGFYDKAMMSSPEPIDYKDPCKAGEKKPRRLFTLPAVLSFFLFFSFLSFLSHPFFFFFFFFFFFSFFFFSFFSFTPLVYTSHLL</sequence>
<dbReference type="AlphaFoldDB" id="A0AAE0R1T7"/>
<dbReference type="Proteomes" id="UP001274896">
    <property type="component" value="Unassembled WGS sequence"/>
</dbReference>
<evidence type="ECO:0000256" key="2">
    <source>
        <dbReference type="SAM" id="SignalP"/>
    </source>
</evidence>
<protein>
    <submittedName>
        <fullName evidence="3">Uncharacterized protein</fullName>
    </submittedName>
</protein>
<comment type="caution">
    <text evidence="3">The sequence shown here is derived from an EMBL/GenBank/DDBJ whole genome shotgun (WGS) entry which is preliminary data.</text>
</comment>
<keyword evidence="4" id="KW-1185">Reference proteome</keyword>
<feature type="signal peptide" evidence="2">
    <location>
        <begin position="1"/>
        <end position="19"/>
    </location>
</feature>